<dbReference type="AlphaFoldDB" id="A0AAV4TSB1"/>
<proteinExistence type="predicted"/>
<sequence length="185" mass="20988">MLYDRLILKPRRCYIVPSGVWYLILTVQKTIFVLDIVPEEMIHQLDFSWSLYNTHKKHQQDVYALPPPTPHYQPASPEPPPPRYFVPKSASQNTIALPARKKTLDAYYVSAVPSAFTAAPERYPVIPETQTSYPVIPETQTSYLVIPETQTSSPVAPEPYPVAHDIQTSYQVTHDTQALSPLILD</sequence>
<comment type="caution">
    <text evidence="1">The sequence shown here is derived from an EMBL/GenBank/DDBJ whole genome shotgun (WGS) entry which is preliminary data.</text>
</comment>
<reference evidence="1 2" key="1">
    <citation type="submission" date="2021-06" db="EMBL/GenBank/DDBJ databases">
        <title>Caerostris darwini draft genome.</title>
        <authorList>
            <person name="Kono N."/>
            <person name="Arakawa K."/>
        </authorList>
    </citation>
    <scope>NUCLEOTIDE SEQUENCE [LARGE SCALE GENOMIC DNA]</scope>
</reference>
<accession>A0AAV4TSB1</accession>
<evidence type="ECO:0000313" key="2">
    <source>
        <dbReference type="Proteomes" id="UP001054837"/>
    </source>
</evidence>
<dbReference type="EMBL" id="BPLQ01010174">
    <property type="protein sequence ID" value="GIY48964.1"/>
    <property type="molecule type" value="Genomic_DNA"/>
</dbReference>
<gene>
    <name evidence="1" type="ORF">CDAR_256311</name>
</gene>
<evidence type="ECO:0000313" key="1">
    <source>
        <dbReference type="EMBL" id="GIY48964.1"/>
    </source>
</evidence>
<keyword evidence="2" id="KW-1185">Reference proteome</keyword>
<protein>
    <submittedName>
        <fullName evidence="1">Uncharacterized protein</fullName>
    </submittedName>
</protein>
<organism evidence="1 2">
    <name type="scientific">Caerostris darwini</name>
    <dbReference type="NCBI Taxonomy" id="1538125"/>
    <lineage>
        <taxon>Eukaryota</taxon>
        <taxon>Metazoa</taxon>
        <taxon>Ecdysozoa</taxon>
        <taxon>Arthropoda</taxon>
        <taxon>Chelicerata</taxon>
        <taxon>Arachnida</taxon>
        <taxon>Araneae</taxon>
        <taxon>Araneomorphae</taxon>
        <taxon>Entelegynae</taxon>
        <taxon>Araneoidea</taxon>
        <taxon>Araneidae</taxon>
        <taxon>Caerostris</taxon>
    </lineage>
</organism>
<dbReference type="Proteomes" id="UP001054837">
    <property type="component" value="Unassembled WGS sequence"/>
</dbReference>
<name>A0AAV4TSB1_9ARAC</name>